<dbReference type="EMBL" id="UINC01126844">
    <property type="protein sequence ID" value="SVD05586.1"/>
    <property type="molecule type" value="Genomic_DNA"/>
</dbReference>
<feature type="non-terminal residue" evidence="1">
    <location>
        <position position="314"/>
    </location>
</feature>
<sequence length="314" mass="33442">EIMAQTMLQSRDAAATLDAGPVFATLTPEALAFDAQGVIPSLNKVVDGVMQSNVRLSSNAVRAIDDIAPEAVPTMRVLDTPGDAGGSISVQWARSADDRMMTTTVANAVGGSSYSTPGVTGYNIYRWVGTNSPQLVGKAGPGETSFTDATVFNGVRYRYDVRAHDADNVTESGISGSAMAIRNNVVDADGKAVFGLFGSDTVVDYDDFFIFADHFGLGAGDEAFDPAFDLSQNNRVDYDDFFVFADNFGRVIAGVGKVVPTMAGLNTDAAFYLDAGLDLPRVGEEMGIAVNLEDYVELRGYGLTLTYDHELLEF</sequence>
<dbReference type="InterPro" id="IPR013783">
    <property type="entry name" value="Ig-like_fold"/>
</dbReference>
<dbReference type="CDD" id="cd00063">
    <property type="entry name" value="FN3"/>
    <property type="match status" value="1"/>
</dbReference>
<evidence type="ECO:0000313" key="1">
    <source>
        <dbReference type="EMBL" id="SVD05586.1"/>
    </source>
</evidence>
<dbReference type="AlphaFoldDB" id="A0A382S6R2"/>
<dbReference type="InterPro" id="IPR003961">
    <property type="entry name" value="FN3_dom"/>
</dbReference>
<dbReference type="GO" id="GO:0000272">
    <property type="term" value="P:polysaccharide catabolic process"/>
    <property type="evidence" value="ECO:0007669"/>
    <property type="project" value="InterPro"/>
</dbReference>
<name>A0A382S6R2_9ZZZZ</name>
<accession>A0A382S6R2</accession>
<organism evidence="1">
    <name type="scientific">marine metagenome</name>
    <dbReference type="NCBI Taxonomy" id="408172"/>
    <lineage>
        <taxon>unclassified sequences</taxon>
        <taxon>metagenomes</taxon>
        <taxon>ecological metagenomes</taxon>
    </lineage>
</organism>
<dbReference type="InterPro" id="IPR036439">
    <property type="entry name" value="Dockerin_dom_sf"/>
</dbReference>
<evidence type="ECO:0008006" key="2">
    <source>
        <dbReference type="Google" id="ProtNLM"/>
    </source>
</evidence>
<dbReference type="InterPro" id="IPR018247">
    <property type="entry name" value="EF_Hand_1_Ca_BS"/>
</dbReference>
<protein>
    <recommendedName>
        <fullName evidence="2">Fibronectin type-III domain-containing protein</fullName>
    </recommendedName>
</protein>
<gene>
    <name evidence="1" type="ORF">METZ01_LOCUS358440</name>
</gene>
<dbReference type="Gene3D" id="2.60.40.10">
    <property type="entry name" value="Immunoglobulins"/>
    <property type="match status" value="1"/>
</dbReference>
<dbReference type="PROSITE" id="PS00018">
    <property type="entry name" value="EF_HAND_1"/>
    <property type="match status" value="1"/>
</dbReference>
<proteinExistence type="predicted"/>
<dbReference type="Gene3D" id="1.10.1330.10">
    <property type="entry name" value="Dockerin domain"/>
    <property type="match status" value="1"/>
</dbReference>
<feature type="non-terminal residue" evidence="1">
    <location>
        <position position="1"/>
    </location>
</feature>
<reference evidence="1" key="1">
    <citation type="submission" date="2018-05" db="EMBL/GenBank/DDBJ databases">
        <authorList>
            <person name="Lanie J.A."/>
            <person name="Ng W.-L."/>
            <person name="Kazmierczak K.M."/>
            <person name="Andrzejewski T.M."/>
            <person name="Davidsen T.M."/>
            <person name="Wayne K.J."/>
            <person name="Tettelin H."/>
            <person name="Glass J.I."/>
            <person name="Rusch D."/>
            <person name="Podicherti R."/>
            <person name="Tsui H.-C.T."/>
            <person name="Winkler M.E."/>
        </authorList>
    </citation>
    <scope>NUCLEOTIDE SEQUENCE</scope>
</reference>